<dbReference type="RefSeq" id="WP_184915009.1">
    <property type="nucleotide sequence ID" value="NZ_JACHMO010000001.1"/>
</dbReference>
<evidence type="ECO:0000313" key="2">
    <source>
        <dbReference type="EMBL" id="MBB5800484.1"/>
    </source>
</evidence>
<protein>
    <recommendedName>
        <fullName evidence="4">ABC-2 family transporter</fullName>
    </recommendedName>
</protein>
<dbReference type="Proteomes" id="UP000552097">
    <property type="component" value="Unassembled WGS sequence"/>
</dbReference>
<feature type="transmembrane region" description="Helical" evidence="1">
    <location>
        <begin position="194"/>
        <end position="212"/>
    </location>
</feature>
<keyword evidence="1" id="KW-0812">Transmembrane</keyword>
<evidence type="ECO:0008006" key="4">
    <source>
        <dbReference type="Google" id="ProtNLM"/>
    </source>
</evidence>
<comment type="caution">
    <text evidence="2">The sequence shown here is derived from an EMBL/GenBank/DDBJ whole genome shotgun (WGS) entry which is preliminary data.</text>
</comment>
<feature type="transmembrane region" description="Helical" evidence="1">
    <location>
        <begin position="117"/>
        <end position="144"/>
    </location>
</feature>
<feature type="transmembrane region" description="Helical" evidence="1">
    <location>
        <begin position="77"/>
        <end position="96"/>
    </location>
</feature>
<proteinExistence type="predicted"/>
<feature type="transmembrane region" description="Helical" evidence="1">
    <location>
        <begin position="164"/>
        <end position="187"/>
    </location>
</feature>
<keyword evidence="1" id="KW-0472">Membrane</keyword>
<sequence>MIWVAWRQQRAALLSLAAYALVLIAVVVYFHVRLALTFDPVTAVECGELGLDSLCSTSTEYWDLRGRLDQWNEYTRIATLGFAALAGAFIGAPMFAREWEQRTHLLVLSQSISARRWFTTRVTLVLTTTVLGAALLGFVQWWTAAAVHDPVETWKRLRPIYFEVQPVALVGYTLFAVALGVTAGLVLRRTLPAMAVTLLGVVGAVFTVQKFARPDYMTPVLSLESYGSSGPTYDAYRADPARWSVSEGFADLDGKIMADNTAAYKAMSICERAPGERGDASFQECLAGYGTAGPARLVHPGDRFWPFQFIEFGLFAAAAAVLLALSLWWLRKRSV</sequence>
<feature type="transmembrane region" description="Helical" evidence="1">
    <location>
        <begin position="309"/>
        <end position="330"/>
    </location>
</feature>
<evidence type="ECO:0000313" key="3">
    <source>
        <dbReference type="Proteomes" id="UP000552097"/>
    </source>
</evidence>
<dbReference type="AlphaFoldDB" id="A0A7W9HEH6"/>
<dbReference type="EMBL" id="JACHMO010000001">
    <property type="protein sequence ID" value="MBB5800484.1"/>
    <property type="molecule type" value="Genomic_DNA"/>
</dbReference>
<feature type="transmembrane region" description="Helical" evidence="1">
    <location>
        <begin position="12"/>
        <end position="32"/>
    </location>
</feature>
<gene>
    <name evidence="2" type="ORF">F4560_000252</name>
</gene>
<organism evidence="2 3">
    <name type="scientific">Saccharothrix ecbatanensis</name>
    <dbReference type="NCBI Taxonomy" id="1105145"/>
    <lineage>
        <taxon>Bacteria</taxon>
        <taxon>Bacillati</taxon>
        <taxon>Actinomycetota</taxon>
        <taxon>Actinomycetes</taxon>
        <taxon>Pseudonocardiales</taxon>
        <taxon>Pseudonocardiaceae</taxon>
        <taxon>Saccharothrix</taxon>
    </lineage>
</organism>
<name>A0A7W9HEH6_9PSEU</name>
<accession>A0A7W9HEH6</accession>
<reference evidence="2 3" key="1">
    <citation type="submission" date="2020-08" db="EMBL/GenBank/DDBJ databases">
        <title>Sequencing the genomes of 1000 actinobacteria strains.</title>
        <authorList>
            <person name="Klenk H.-P."/>
        </authorList>
    </citation>
    <scope>NUCLEOTIDE SEQUENCE [LARGE SCALE GENOMIC DNA]</scope>
    <source>
        <strain evidence="2 3">DSM 45486</strain>
    </source>
</reference>
<evidence type="ECO:0000256" key="1">
    <source>
        <dbReference type="SAM" id="Phobius"/>
    </source>
</evidence>
<keyword evidence="1" id="KW-1133">Transmembrane helix</keyword>
<keyword evidence="3" id="KW-1185">Reference proteome</keyword>